<dbReference type="EMBL" id="MHLL01000032">
    <property type="protein sequence ID" value="OGZ08605.1"/>
    <property type="molecule type" value="Genomic_DNA"/>
</dbReference>
<gene>
    <name evidence="2" type="ORF">A3D65_04860</name>
</gene>
<dbReference type="CDD" id="cd20292">
    <property type="entry name" value="cupin_QdtA-like"/>
    <property type="match status" value="1"/>
</dbReference>
<dbReference type="InterPro" id="IPR008894">
    <property type="entry name" value="QdtA_cupin_dom"/>
</dbReference>
<dbReference type="InterPro" id="IPR014710">
    <property type="entry name" value="RmlC-like_jellyroll"/>
</dbReference>
<comment type="caution">
    <text evidence="2">The sequence shown here is derived from an EMBL/GenBank/DDBJ whole genome shotgun (WGS) entry which is preliminary data.</text>
</comment>
<protein>
    <recommendedName>
        <fullName evidence="1">Sugar 3,4-ketoisomerase QdtA cupin domain-containing protein</fullName>
    </recommendedName>
</protein>
<dbReference type="Pfam" id="PF05523">
    <property type="entry name" value="FdtA"/>
    <property type="match status" value="1"/>
</dbReference>
<sequence length="130" mass="14846">MPSVEDNALGTLMMGEGTKSIPFEIKRVYFIKDIPDFYAVRGGHAHKTLDQVIFCINGSFQLRIDDGTTYQKIRLTASGFGIRLGPNLWHSMREFSKDCVILVVASGYHDESDYIRDHEQFLEYLKQHSA</sequence>
<name>A0A1G2D4P4_9BACT</name>
<feature type="domain" description="Sugar 3,4-ketoisomerase QdtA cupin" evidence="1">
    <location>
        <begin position="1"/>
        <end position="125"/>
    </location>
</feature>
<dbReference type="STRING" id="1798661.A3D65_04860"/>
<dbReference type="Gene3D" id="2.60.120.10">
    <property type="entry name" value="Jelly Rolls"/>
    <property type="match status" value="1"/>
</dbReference>
<evidence type="ECO:0000313" key="3">
    <source>
        <dbReference type="Proteomes" id="UP000177996"/>
    </source>
</evidence>
<accession>A0A1G2D4P4</accession>
<reference evidence="2 3" key="1">
    <citation type="journal article" date="2016" name="Nat. Commun.">
        <title>Thousands of microbial genomes shed light on interconnected biogeochemical processes in an aquifer system.</title>
        <authorList>
            <person name="Anantharaman K."/>
            <person name="Brown C.T."/>
            <person name="Hug L.A."/>
            <person name="Sharon I."/>
            <person name="Castelle C.J."/>
            <person name="Probst A.J."/>
            <person name="Thomas B.C."/>
            <person name="Singh A."/>
            <person name="Wilkins M.J."/>
            <person name="Karaoz U."/>
            <person name="Brodie E.L."/>
            <person name="Williams K.H."/>
            <person name="Hubbard S.S."/>
            <person name="Banfield J.F."/>
        </authorList>
    </citation>
    <scope>NUCLEOTIDE SEQUENCE [LARGE SCALE GENOMIC DNA]</scope>
</reference>
<dbReference type="SUPFAM" id="SSF51182">
    <property type="entry name" value="RmlC-like cupins"/>
    <property type="match status" value="1"/>
</dbReference>
<dbReference type="AlphaFoldDB" id="A0A1G2D4P4"/>
<organism evidence="2 3">
    <name type="scientific">Candidatus Lloydbacteria bacterium RIFCSPHIGHO2_02_FULL_50_13</name>
    <dbReference type="NCBI Taxonomy" id="1798661"/>
    <lineage>
        <taxon>Bacteria</taxon>
        <taxon>Candidatus Lloydiibacteriota</taxon>
    </lineage>
</organism>
<evidence type="ECO:0000313" key="2">
    <source>
        <dbReference type="EMBL" id="OGZ08605.1"/>
    </source>
</evidence>
<dbReference type="InterPro" id="IPR011051">
    <property type="entry name" value="RmlC_Cupin_sf"/>
</dbReference>
<evidence type="ECO:0000259" key="1">
    <source>
        <dbReference type="Pfam" id="PF05523"/>
    </source>
</evidence>
<dbReference type="Proteomes" id="UP000177996">
    <property type="component" value="Unassembled WGS sequence"/>
</dbReference>
<proteinExistence type="predicted"/>